<dbReference type="Proteomes" id="UP000198859">
    <property type="component" value="Chromosome I"/>
</dbReference>
<reference evidence="8" key="1">
    <citation type="submission" date="2016-10" db="EMBL/GenBank/DDBJ databases">
        <authorList>
            <person name="Varghese N."/>
            <person name="Submissions S."/>
        </authorList>
    </citation>
    <scope>NUCLEOTIDE SEQUENCE [LARGE SCALE GENOMIC DNA]</scope>
    <source>
        <strain evidence="8">DSM 22127</strain>
    </source>
</reference>
<dbReference type="GO" id="GO:0047355">
    <property type="term" value="F:CDP-glycerol glycerophosphotransferase activity"/>
    <property type="evidence" value="ECO:0007669"/>
    <property type="project" value="InterPro"/>
</dbReference>
<dbReference type="InterPro" id="IPR007554">
    <property type="entry name" value="Glycerophosphate_synth"/>
</dbReference>
<gene>
    <name evidence="7" type="ORF">SAMN04488570_2730</name>
</gene>
<dbReference type="AlphaFoldDB" id="A0A1H1V5V5"/>
<evidence type="ECO:0000313" key="8">
    <source>
        <dbReference type="Proteomes" id="UP000198859"/>
    </source>
</evidence>
<evidence type="ECO:0000256" key="3">
    <source>
        <dbReference type="ARBA" id="ARBA00022475"/>
    </source>
</evidence>
<dbReference type="STRING" id="642780.SAMN04488570_2730"/>
<dbReference type="InterPro" id="IPR051612">
    <property type="entry name" value="Teichoic_Acid_Biosynth"/>
</dbReference>
<dbReference type="Gene3D" id="3.40.50.11820">
    <property type="match status" value="1"/>
</dbReference>
<dbReference type="SUPFAM" id="SSF53756">
    <property type="entry name" value="UDP-Glycosyltransferase/glycogen phosphorylase"/>
    <property type="match status" value="1"/>
</dbReference>
<dbReference type="GO" id="GO:0005886">
    <property type="term" value="C:plasma membrane"/>
    <property type="evidence" value="ECO:0007669"/>
    <property type="project" value="UniProtKB-SubCell"/>
</dbReference>
<dbReference type="EMBL" id="LT629757">
    <property type="protein sequence ID" value="SDS80128.1"/>
    <property type="molecule type" value="Genomic_DNA"/>
</dbReference>
<dbReference type="InterPro" id="IPR043149">
    <property type="entry name" value="TagF_N"/>
</dbReference>
<dbReference type="PANTHER" id="PTHR37316">
    <property type="entry name" value="TEICHOIC ACID GLYCEROL-PHOSPHATE PRIMASE"/>
    <property type="match status" value="1"/>
</dbReference>
<keyword evidence="4 7" id="KW-0808">Transferase</keyword>
<keyword evidence="6" id="KW-0472">Membrane</keyword>
<dbReference type="PANTHER" id="PTHR37316:SF3">
    <property type="entry name" value="TEICHOIC ACID GLYCEROL-PHOSPHATE TRANSFERASE"/>
    <property type="match status" value="1"/>
</dbReference>
<evidence type="ECO:0000256" key="1">
    <source>
        <dbReference type="ARBA" id="ARBA00004202"/>
    </source>
</evidence>
<comment type="similarity">
    <text evidence="2">Belongs to the CDP-glycerol glycerophosphotransferase family.</text>
</comment>
<evidence type="ECO:0000256" key="6">
    <source>
        <dbReference type="ARBA" id="ARBA00023136"/>
    </source>
</evidence>
<keyword evidence="5" id="KW-0777">Teichoic acid biosynthesis</keyword>
<dbReference type="InterPro" id="IPR043148">
    <property type="entry name" value="TagF_C"/>
</dbReference>
<evidence type="ECO:0000256" key="4">
    <source>
        <dbReference type="ARBA" id="ARBA00022679"/>
    </source>
</evidence>
<evidence type="ECO:0000256" key="2">
    <source>
        <dbReference type="ARBA" id="ARBA00010488"/>
    </source>
</evidence>
<dbReference type="GO" id="GO:0019350">
    <property type="term" value="P:teichoic acid biosynthetic process"/>
    <property type="evidence" value="ECO:0007669"/>
    <property type="project" value="UniProtKB-KW"/>
</dbReference>
<protein>
    <submittedName>
        <fullName evidence="7">CDP-glycerol glycerophosphotransferase</fullName>
    </submittedName>
</protein>
<proteinExistence type="inferred from homology"/>
<accession>A0A1H1V5V5</accession>
<dbReference type="Pfam" id="PF04464">
    <property type="entry name" value="Glyphos_transf"/>
    <property type="match status" value="1"/>
</dbReference>
<name>A0A1H1V5V5_9ACTN</name>
<comment type="subcellular location">
    <subcellularLocation>
        <location evidence="1">Cell membrane</location>
        <topology evidence="1">Peripheral membrane protein</topology>
    </subcellularLocation>
</comment>
<dbReference type="Gene3D" id="3.40.50.12580">
    <property type="match status" value="1"/>
</dbReference>
<sequence length="351" mass="39297">MWSSFDGRYSDSPRALYEALRSRRDDLEHTWLAKAEHRSTFPDHATTVDAAGAEAVAALEAADLVVANTHVRLPWTKRAGATYVQTWHGTPLKTVHRDVLWAPDGLLDELDEDVAKWDLLLSPNPHSTRYLSQAFRWTGALLESGYPRNDVLSPPAHDERRAEVRARLGIEDDRTVVLYAPTWRDEEGYDPSRPVPVRLDVEAFGAALGEDHTLLVRAHNMVTGRWEVTGADWLQDVSIEPSDVADLYTAADVLITDYSSVMFDFAVTGRPILFLVADLEQYASVTRGFYLDLWPQAPGPQLRDTDEVVAALRDLPAVEKEFSERYAAFAATYTSLEDGHATERVLDHLGL</sequence>
<evidence type="ECO:0000256" key="5">
    <source>
        <dbReference type="ARBA" id="ARBA00022944"/>
    </source>
</evidence>
<keyword evidence="8" id="KW-1185">Reference proteome</keyword>
<evidence type="ECO:0000313" key="7">
    <source>
        <dbReference type="EMBL" id="SDS80128.1"/>
    </source>
</evidence>
<keyword evidence="3" id="KW-1003">Cell membrane</keyword>
<organism evidence="7 8">
    <name type="scientific">Nocardioides scoriae</name>
    <dbReference type="NCBI Taxonomy" id="642780"/>
    <lineage>
        <taxon>Bacteria</taxon>
        <taxon>Bacillati</taxon>
        <taxon>Actinomycetota</taxon>
        <taxon>Actinomycetes</taxon>
        <taxon>Propionibacteriales</taxon>
        <taxon>Nocardioidaceae</taxon>
        <taxon>Nocardioides</taxon>
    </lineage>
</organism>